<evidence type="ECO:0000259" key="1">
    <source>
        <dbReference type="Pfam" id="PF22677"/>
    </source>
</evidence>
<dbReference type="EMBL" id="JAHUZB010000004">
    <property type="protein sequence ID" value="MBV7391386.1"/>
    <property type="molecule type" value="Genomic_DNA"/>
</dbReference>
<dbReference type="PANTHER" id="PTHR36503:SF2">
    <property type="entry name" value="BLR2408 PROTEIN"/>
    <property type="match status" value="1"/>
</dbReference>
<dbReference type="PANTHER" id="PTHR36503">
    <property type="entry name" value="BLR2520 PROTEIN"/>
    <property type="match status" value="1"/>
</dbReference>
<evidence type="ECO:0000313" key="2">
    <source>
        <dbReference type="EMBL" id="MBV7391386.1"/>
    </source>
</evidence>
<accession>A0ABS6TER2</accession>
<gene>
    <name evidence="2" type="ORF">KUA55_11905</name>
</gene>
<name>A0ABS6TER2_9ENTE</name>
<dbReference type="InterPro" id="IPR053863">
    <property type="entry name" value="Glyoxy/Ble-like_N"/>
</dbReference>
<organism evidence="2 3">
    <name type="scientific">Enterococcus alishanensis</name>
    <dbReference type="NCBI Taxonomy" id="1303817"/>
    <lineage>
        <taxon>Bacteria</taxon>
        <taxon>Bacillati</taxon>
        <taxon>Bacillota</taxon>
        <taxon>Bacilli</taxon>
        <taxon>Lactobacillales</taxon>
        <taxon>Enterococcaceae</taxon>
        <taxon>Enterococcus</taxon>
    </lineage>
</organism>
<feature type="domain" description="Glyoxalase/Bleomycin resistance-like N-terminal" evidence="1">
    <location>
        <begin position="2"/>
        <end position="38"/>
    </location>
</feature>
<dbReference type="Pfam" id="PF22677">
    <property type="entry name" value="Ble-like_N"/>
    <property type="match status" value="1"/>
</dbReference>
<protein>
    <submittedName>
        <fullName evidence="2">Glyoxalase</fullName>
    </submittedName>
</protein>
<dbReference type="Proteomes" id="UP000774130">
    <property type="component" value="Unassembled WGS sequence"/>
</dbReference>
<reference evidence="2 3" key="1">
    <citation type="submission" date="2021-06" db="EMBL/GenBank/DDBJ databases">
        <title>Enterococcus alishanensis sp. nov., a novel lactic acid bacterium isolated from fresh coffee beans.</title>
        <authorList>
            <person name="Chen Y.-S."/>
        </authorList>
    </citation>
    <scope>NUCLEOTIDE SEQUENCE [LARGE SCALE GENOMIC DNA]</scope>
    <source>
        <strain evidence="2 3">ALS3</strain>
    </source>
</reference>
<comment type="caution">
    <text evidence="2">The sequence shown here is derived from an EMBL/GenBank/DDBJ whole genome shotgun (WGS) entry which is preliminary data.</text>
</comment>
<keyword evidence="3" id="KW-1185">Reference proteome</keyword>
<proteinExistence type="predicted"/>
<evidence type="ECO:0000313" key="3">
    <source>
        <dbReference type="Proteomes" id="UP000774130"/>
    </source>
</evidence>
<sequence>MVFTNFPVSDLQKSITFYQKLGFKLNEDMQNEQSAAMMWDDNFWVMLLSHEFYQQFIGEKKLIDTKQYNTSMTAFSMDNVAEVKQFGKLAADNGGSTFHLELGFSEEQLYQLEVEDLDGNQLQPIWMKV</sequence>